<evidence type="ECO:0000259" key="2">
    <source>
        <dbReference type="Pfam" id="PF00188"/>
    </source>
</evidence>
<dbReference type="AlphaFoldDB" id="A0A4Q1C5V6"/>
<evidence type="ECO:0000313" key="4">
    <source>
        <dbReference type="Proteomes" id="UP000290218"/>
    </source>
</evidence>
<feature type="chain" id="PRO_5020824137" evidence="1">
    <location>
        <begin position="22"/>
        <end position="221"/>
    </location>
</feature>
<organism evidence="3 4">
    <name type="scientific">Oleiharenicola lentus</name>
    <dbReference type="NCBI Taxonomy" id="2508720"/>
    <lineage>
        <taxon>Bacteria</taxon>
        <taxon>Pseudomonadati</taxon>
        <taxon>Verrucomicrobiota</taxon>
        <taxon>Opitutia</taxon>
        <taxon>Opitutales</taxon>
        <taxon>Opitutaceae</taxon>
        <taxon>Oleiharenicola</taxon>
    </lineage>
</organism>
<dbReference type="Gene3D" id="3.40.33.10">
    <property type="entry name" value="CAP"/>
    <property type="match status" value="1"/>
</dbReference>
<dbReference type="EMBL" id="SDHX01000002">
    <property type="protein sequence ID" value="RXK53842.1"/>
    <property type="molecule type" value="Genomic_DNA"/>
</dbReference>
<feature type="signal peptide" evidence="1">
    <location>
        <begin position="1"/>
        <end position="21"/>
    </location>
</feature>
<dbReference type="CDD" id="cd05379">
    <property type="entry name" value="CAP_bacterial"/>
    <property type="match status" value="1"/>
</dbReference>
<accession>A0A4Q1C5V6</accession>
<dbReference type="PANTHER" id="PTHR31157:SF1">
    <property type="entry name" value="SCP DOMAIN-CONTAINING PROTEIN"/>
    <property type="match status" value="1"/>
</dbReference>
<comment type="caution">
    <text evidence="3">The sequence shown here is derived from an EMBL/GenBank/DDBJ whole genome shotgun (WGS) entry which is preliminary data.</text>
</comment>
<keyword evidence="4" id="KW-1185">Reference proteome</keyword>
<dbReference type="PANTHER" id="PTHR31157">
    <property type="entry name" value="SCP DOMAIN-CONTAINING PROTEIN"/>
    <property type="match status" value="1"/>
</dbReference>
<dbReference type="InterPro" id="IPR035940">
    <property type="entry name" value="CAP_sf"/>
</dbReference>
<reference evidence="3 4" key="1">
    <citation type="submission" date="2019-01" db="EMBL/GenBank/DDBJ databases">
        <title>Lacunisphaera sp. strain TWA-58.</title>
        <authorList>
            <person name="Chen W.-M."/>
        </authorList>
    </citation>
    <scope>NUCLEOTIDE SEQUENCE [LARGE SCALE GENOMIC DNA]</scope>
    <source>
        <strain evidence="3 4">TWA-58</strain>
    </source>
</reference>
<proteinExistence type="predicted"/>
<dbReference type="InterPro" id="IPR014044">
    <property type="entry name" value="CAP_dom"/>
</dbReference>
<dbReference type="Pfam" id="PF00188">
    <property type="entry name" value="CAP"/>
    <property type="match status" value="1"/>
</dbReference>
<sequence length="221" mass="23929">MKSLVGRILSILFMLAGHASAADWQAMKPADFAALPAVQARVAFADFNEDLMAAAIFHATNRVRVQLGLTPFAHLPALDRAAAQKASIGILQGQLTHENPLPLTATPADRVRAAGVDYRAVAENIAQQSLLDLPPGVTEVGVRQRGGRNEFYRVDTKQPVTLQSYAAFADNVVHAWMNSPGHRANLVNPEFTALGCAARPMRSPVARHEQVYAVQVFCTPR</sequence>
<feature type="domain" description="SCP" evidence="2">
    <location>
        <begin position="58"/>
        <end position="199"/>
    </location>
</feature>
<dbReference type="SUPFAM" id="SSF55797">
    <property type="entry name" value="PR-1-like"/>
    <property type="match status" value="1"/>
</dbReference>
<dbReference type="Proteomes" id="UP000290218">
    <property type="component" value="Unassembled WGS sequence"/>
</dbReference>
<keyword evidence="1" id="KW-0732">Signal</keyword>
<gene>
    <name evidence="3" type="ORF">ESB00_19360</name>
</gene>
<name>A0A4Q1C5V6_9BACT</name>
<evidence type="ECO:0000313" key="3">
    <source>
        <dbReference type="EMBL" id="RXK53842.1"/>
    </source>
</evidence>
<protein>
    <submittedName>
        <fullName evidence="3">CAP domain-containing protein</fullName>
    </submittedName>
</protein>
<evidence type="ECO:0000256" key="1">
    <source>
        <dbReference type="SAM" id="SignalP"/>
    </source>
</evidence>